<evidence type="ECO:0008006" key="11">
    <source>
        <dbReference type="Google" id="ProtNLM"/>
    </source>
</evidence>
<evidence type="ECO:0000256" key="1">
    <source>
        <dbReference type="ARBA" id="ARBA00004196"/>
    </source>
</evidence>
<dbReference type="InterPro" id="IPR006626">
    <property type="entry name" value="PbH1"/>
</dbReference>
<dbReference type="SUPFAM" id="SSF51126">
    <property type="entry name" value="Pectin lyase-like"/>
    <property type="match status" value="4"/>
</dbReference>
<evidence type="ECO:0000256" key="4">
    <source>
        <dbReference type="ARBA" id="ARBA00022525"/>
    </source>
</evidence>
<protein>
    <recommendedName>
        <fullName evidence="11">Right handed beta helix domain-containing protein</fullName>
    </recommendedName>
</protein>
<dbReference type="Proteomes" id="UP001281761">
    <property type="component" value="Unassembled WGS sequence"/>
</dbReference>
<gene>
    <name evidence="9" type="ORF">BLNAU_2243</name>
</gene>
<dbReference type="InterPro" id="IPR003368">
    <property type="entry name" value="POMP_repeat"/>
</dbReference>
<keyword evidence="10" id="KW-1185">Reference proteome</keyword>
<reference evidence="9 10" key="1">
    <citation type="journal article" date="2022" name="bioRxiv">
        <title>Genomics of Preaxostyla Flagellates Illuminates Evolutionary Transitions and the Path Towards Mitochondrial Loss.</title>
        <authorList>
            <person name="Novak L.V.F."/>
            <person name="Treitli S.C."/>
            <person name="Pyrih J."/>
            <person name="Halakuc P."/>
            <person name="Pipaliya S.V."/>
            <person name="Vacek V."/>
            <person name="Brzon O."/>
            <person name="Soukal P."/>
            <person name="Eme L."/>
            <person name="Dacks J.B."/>
            <person name="Karnkowska A."/>
            <person name="Elias M."/>
            <person name="Hampl V."/>
        </authorList>
    </citation>
    <scope>NUCLEOTIDE SEQUENCE [LARGE SCALE GENOMIC DNA]</scope>
    <source>
        <strain evidence="9">NAU3</strain>
        <tissue evidence="9">Gut</tissue>
    </source>
</reference>
<evidence type="ECO:0000256" key="7">
    <source>
        <dbReference type="ARBA" id="ARBA00023237"/>
    </source>
</evidence>
<name>A0ABQ9YGB4_9EUKA</name>
<sequence>MKAIQTIFSIISDEISFSQCCFEDGTQTQNLLSLSTNEPSLAGTLNIDHTSFIGSEAECAGRFINAPKIPSIVIQSSTFKALSTSENYPILYAPLSTSLSFTRSRIENVSTTHSSLILVDATVGFPGNESSISDSSARLSMYHFLATEKLTLTTITDILNSDDMGGEKDVASFVNVIGPKDEEFVTVDCQLETDGLEISYGERTQIQFLSLINILNTIFSLSHSDLSFVEVSFTSGSIQSPVITLSDSNLELSDVDISSLQASSLVGVLSNSVVTIKQMTSSVKSPLIVAELGDLDNSQLDLDSMHLTPATTLTHPLLHTTHITELNIKNSELSLFQLSSPLIEASSCRTLTINNTKIHHLSQTSASAFFLFSGVSTVTLLDCEFTDNTIGSSVLFSIDASDLVTLTRTKASNCTVGGEGSIFSFSSSSMQTNTEVQLESCYFSQNTKQTDSDNPTHILSSVQLSLLDVSISNTDMVGLKLDNPLSFIAAECLFESSSATPIHLLCPSGALFCVGEGTVFKDISVSPTILIEQEINGTVTEPKQLKFCLTEENCVEPLVVFKDDFDVFRLNCSKSSESTLLFDSGQLSYHLKTIMFFLDSSNAITVSALNSLIVESAVFSGGNTGSTSLSIATCNSVSVVKCTFQTLGSVGISWLSPPQTATLTVNNSSFLESSLSGLSSPLVEAGQLASITLSDLIIANISSSQDLLQLSSPNYAFSRVGFSNITLSDDVGFFPVPIAFVNDFNPTFAEDAITFDVTPEASFRTKLRGENEYKTAISVGRREGWGNEVIVLVSADVSQQAVVVWKLKSLSSLFSLTEAGIYVFSSFIIRSNAQFASCSDKNAVITFKSVTIDDSTFTSFTHHFLSLSDISSLTLDGCCLIGTDETTDSPNGSKADCTKTRIVLTNCPTVYIVNTKFTSFLVSDSNTTILSLTNTSLQITGSTFSFVDGHQGGCLSSDSDCHIDNVTFTHITSAHSGLFVSHQTTSQARPKVTVKNSKAVGCVGGNYGASAEGVFLWLCGDLDMFDTLFEECSGNHQTIISMTGETTATMLIKNCRFTQPTSESSGTLIRVTKVPHVSIINTTVSGLVGEEDTSVFDGSDLGEVLLDNCTVTEITTLGFQHISILNITAVTIRNCNFTHLSALASSLVISNEQYLIDHHDAEIPLTTIEHCLFTDNVGTYGHAGVYIQSHLHVSHCLFNRSISFYGTDAICVDSYTDILYDVEIVDCQLVGGDSSTDSIGQFIQFYVINSLVLKGEQEDCLVSDFITSSSMGGVVTVSNTYSLLIERVRFSSLRSNGASAIFINNPLGNMVVTNCSFSDCVSEDVCGAVRVRCFRNGASVTIEKCAFQNCEAMTFGGAVYVTAEDEMLSASSSSSSLTLSNESPSEDKCLITSCSFIDCRAVSGGAIAAVWLQSQVHLKLTVENATFCNNSVSSKGGAIFSELQFQDNETLADSFVINTSTFSNNTCQLNVTVEDNPLKNHVCGGGIYTTATENKHSAADDVQGRYHMKVVGSSFVDNMNFAVSTFFSSVQISSSTFKNNTMRFREKYLEMTGGCYTSKLHFENDSIFDSTNMLCNQRCNTDFSVTDTQLRCNVEPPKILNLSVDEVQDSEWPIVPAFIITIHDVVFLKAEVLFTNTSQNPLKTTSPISNFHSAQMNEEESPGYKLSDATFESGSLHVKEVNMANIFDKRPESLFIFISSDSGNTWSTDPVILHIQSKQLPMTTIIVSVSVSVVSVTVVVLIIVLICCVYRRRKLAKEDRWIKLQKYQEMITVPLQVYDEQNDLYLT</sequence>
<accession>A0ABQ9YGB4</accession>
<keyword evidence="7" id="KW-0998">Cell outer membrane</keyword>
<keyword evidence="6 8" id="KW-0472">Membrane</keyword>
<keyword evidence="8" id="KW-1133">Transmembrane helix</keyword>
<evidence type="ECO:0000256" key="6">
    <source>
        <dbReference type="ARBA" id="ARBA00023136"/>
    </source>
</evidence>
<dbReference type="InterPro" id="IPR011050">
    <property type="entry name" value="Pectin_lyase_fold/virulence"/>
</dbReference>
<evidence type="ECO:0000256" key="3">
    <source>
        <dbReference type="ARBA" id="ARBA00004613"/>
    </source>
</evidence>
<comment type="caution">
    <text evidence="9">The sequence shown here is derived from an EMBL/GenBank/DDBJ whole genome shotgun (WGS) entry which is preliminary data.</text>
</comment>
<keyword evidence="8" id="KW-0812">Transmembrane</keyword>
<dbReference type="SMART" id="SM00710">
    <property type="entry name" value="PbH1"/>
    <property type="match status" value="9"/>
</dbReference>
<dbReference type="NCBIfam" id="TIGR01376">
    <property type="entry name" value="POMP_repeat"/>
    <property type="match status" value="1"/>
</dbReference>
<evidence type="ECO:0000313" key="9">
    <source>
        <dbReference type="EMBL" id="KAK2962808.1"/>
    </source>
</evidence>
<evidence type="ECO:0000256" key="5">
    <source>
        <dbReference type="ARBA" id="ARBA00022729"/>
    </source>
</evidence>
<dbReference type="EMBL" id="JARBJD010000009">
    <property type="protein sequence ID" value="KAK2962808.1"/>
    <property type="molecule type" value="Genomic_DNA"/>
</dbReference>
<comment type="subcellular location">
    <subcellularLocation>
        <location evidence="1">Cell envelope</location>
    </subcellularLocation>
    <subcellularLocation>
        <location evidence="2">Cell outer membrane</location>
    </subcellularLocation>
    <subcellularLocation>
        <location evidence="3">Secreted</location>
    </subcellularLocation>
</comment>
<dbReference type="PANTHER" id="PTHR11319">
    <property type="entry name" value="G PROTEIN-COUPLED RECEPTOR-RELATED"/>
    <property type="match status" value="1"/>
</dbReference>
<organism evidence="9 10">
    <name type="scientific">Blattamonas nauphoetae</name>
    <dbReference type="NCBI Taxonomy" id="2049346"/>
    <lineage>
        <taxon>Eukaryota</taxon>
        <taxon>Metamonada</taxon>
        <taxon>Preaxostyla</taxon>
        <taxon>Oxymonadida</taxon>
        <taxon>Blattamonas</taxon>
    </lineage>
</organism>
<keyword evidence="5" id="KW-0732">Signal</keyword>
<evidence type="ECO:0000313" key="10">
    <source>
        <dbReference type="Proteomes" id="UP001281761"/>
    </source>
</evidence>
<keyword evidence="4" id="KW-0964">Secreted</keyword>
<evidence type="ECO:0000256" key="8">
    <source>
        <dbReference type="SAM" id="Phobius"/>
    </source>
</evidence>
<evidence type="ECO:0000256" key="2">
    <source>
        <dbReference type="ARBA" id="ARBA00004442"/>
    </source>
</evidence>
<proteinExistence type="predicted"/>
<feature type="transmembrane region" description="Helical" evidence="8">
    <location>
        <begin position="1725"/>
        <end position="1750"/>
    </location>
</feature>
<dbReference type="PANTHER" id="PTHR11319:SF35">
    <property type="entry name" value="OUTER MEMBRANE PROTEIN PMPC-RELATED"/>
    <property type="match status" value="1"/>
</dbReference>